<name>C3ZLM3_BRAFL</name>
<keyword evidence="1" id="KW-0433">Leucine-rich repeat</keyword>
<dbReference type="InterPro" id="IPR003591">
    <property type="entry name" value="Leu-rich_rpt_typical-subtyp"/>
</dbReference>
<evidence type="ECO:0000256" key="3">
    <source>
        <dbReference type="SAM" id="Phobius"/>
    </source>
</evidence>
<evidence type="ECO:0000256" key="4">
    <source>
        <dbReference type="SAM" id="SignalP"/>
    </source>
</evidence>
<keyword evidence="3" id="KW-1133">Transmembrane helix</keyword>
<keyword evidence="4" id="KW-0732">Signal</keyword>
<keyword evidence="2" id="KW-0677">Repeat</keyword>
<dbReference type="Gene3D" id="3.80.10.10">
    <property type="entry name" value="Ribonuclease Inhibitor"/>
    <property type="match status" value="1"/>
</dbReference>
<evidence type="ECO:0000256" key="2">
    <source>
        <dbReference type="ARBA" id="ARBA00022737"/>
    </source>
</evidence>
<evidence type="ECO:0000256" key="1">
    <source>
        <dbReference type="ARBA" id="ARBA00022614"/>
    </source>
</evidence>
<gene>
    <name evidence="5" type="ORF">BRAFLDRAFT_86155</name>
</gene>
<keyword evidence="3" id="KW-0472">Membrane</keyword>
<dbReference type="Pfam" id="PF13855">
    <property type="entry name" value="LRR_8"/>
    <property type="match status" value="1"/>
</dbReference>
<reference evidence="5" key="1">
    <citation type="journal article" date="2008" name="Nature">
        <title>The amphioxus genome and the evolution of the chordate karyotype.</title>
        <authorList>
            <consortium name="US DOE Joint Genome Institute (JGI-PGF)"/>
            <person name="Putnam N.H."/>
            <person name="Butts T."/>
            <person name="Ferrier D.E.K."/>
            <person name="Furlong R.F."/>
            <person name="Hellsten U."/>
            <person name="Kawashima T."/>
            <person name="Robinson-Rechavi M."/>
            <person name="Shoguchi E."/>
            <person name="Terry A."/>
            <person name="Yu J.-K."/>
            <person name="Benito-Gutierrez E.L."/>
            <person name="Dubchak I."/>
            <person name="Garcia-Fernandez J."/>
            <person name="Gibson-Brown J.J."/>
            <person name="Grigoriev I.V."/>
            <person name="Horton A.C."/>
            <person name="de Jong P.J."/>
            <person name="Jurka J."/>
            <person name="Kapitonov V.V."/>
            <person name="Kohara Y."/>
            <person name="Kuroki Y."/>
            <person name="Lindquist E."/>
            <person name="Lucas S."/>
            <person name="Osoegawa K."/>
            <person name="Pennacchio L.A."/>
            <person name="Salamov A.A."/>
            <person name="Satou Y."/>
            <person name="Sauka-Spengler T."/>
            <person name="Schmutz J."/>
            <person name="Shin-I T."/>
            <person name="Toyoda A."/>
            <person name="Bronner-Fraser M."/>
            <person name="Fujiyama A."/>
            <person name="Holland L.Z."/>
            <person name="Holland P.W.H."/>
            <person name="Satoh N."/>
            <person name="Rokhsar D.S."/>
        </authorList>
    </citation>
    <scope>NUCLEOTIDE SEQUENCE [LARGE SCALE GENOMIC DNA]</scope>
    <source>
        <strain evidence="5">S238N-H82</strain>
        <tissue evidence="5">Testes</tissue>
    </source>
</reference>
<evidence type="ECO:0000313" key="5">
    <source>
        <dbReference type="EMBL" id="EEN46496.1"/>
    </source>
</evidence>
<dbReference type="InParanoid" id="C3ZLM3"/>
<feature type="chain" id="PRO_5002936996" description="LRRCT domain-containing protein" evidence="4">
    <location>
        <begin position="24"/>
        <end position="508"/>
    </location>
</feature>
<evidence type="ECO:0008006" key="6">
    <source>
        <dbReference type="Google" id="ProtNLM"/>
    </source>
</evidence>
<dbReference type="SUPFAM" id="SSF52058">
    <property type="entry name" value="L domain-like"/>
    <property type="match status" value="1"/>
</dbReference>
<protein>
    <recommendedName>
        <fullName evidence="6">LRRCT domain-containing protein</fullName>
    </recommendedName>
</protein>
<keyword evidence="3" id="KW-0812">Transmembrane</keyword>
<dbReference type="PANTHER" id="PTHR24367:SF318">
    <property type="entry name" value="LEUCINE-RICH GLIOMA-INACTIVATED PROTEIN 1-LIKE"/>
    <property type="match status" value="1"/>
</dbReference>
<proteinExistence type="predicted"/>
<sequence length="508" mass="56430">MVQSEAPTLVLLVVFIHLSFVLPAPLPCPNNCYMTEEHVVGWSSKQGLHCHCPDENGKASPCSWVGYGGTYSFPVCLDTIPTDFDKETRSILIKHLRSSTILDRTFQDFSNVAILKIQKSNVSAIQPGAFRGLSLVERLYLDDNRISSLGPDVFGGLDSMEYLYLHKNGISTISQHALRGLPTLAMLRLSDNRLTSVPIEALLQPKALAVANLQTNLITTIDRRVMCLNQNQRMNLMLLFNPLKCDKNLTWFICNLSLLDHVAFRKSLECASPSDLSGTFLTTLRSNFCKKNVDVSPQESATCDTTVNKSMPGPRAISKYPNTEIVPFAIDTETHYNKNTPHNEYYNGTLYTHNMTVPETTEIENIILLAGNSMINLHDDRTHLYSILTAVVLPSLCVLVSAVVISLYCHCTGHARNNNVPDDRSETSGSHTLEPYAVIYSQTDSVELQASNINPSPQMPTPHVGNIIQPYAVTFAEVSVIYNQDLVPDPQPSSEGYYENQGLEFCRV</sequence>
<dbReference type="InterPro" id="IPR001611">
    <property type="entry name" value="Leu-rich_rpt"/>
</dbReference>
<dbReference type="InterPro" id="IPR051295">
    <property type="entry name" value="LGI_related"/>
</dbReference>
<accession>C3ZLM3</accession>
<dbReference type="PANTHER" id="PTHR24367">
    <property type="entry name" value="LEUCINE-RICH REPEAT-CONTAINING PROTEIN"/>
    <property type="match status" value="1"/>
</dbReference>
<feature type="transmembrane region" description="Helical" evidence="3">
    <location>
        <begin position="384"/>
        <end position="409"/>
    </location>
</feature>
<organism>
    <name type="scientific">Branchiostoma floridae</name>
    <name type="common">Florida lancelet</name>
    <name type="synonym">Amphioxus</name>
    <dbReference type="NCBI Taxonomy" id="7739"/>
    <lineage>
        <taxon>Eukaryota</taxon>
        <taxon>Metazoa</taxon>
        <taxon>Chordata</taxon>
        <taxon>Cephalochordata</taxon>
        <taxon>Leptocardii</taxon>
        <taxon>Amphioxiformes</taxon>
        <taxon>Branchiostomatidae</taxon>
        <taxon>Branchiostoma</taxon>
    </lineage>
</organism>
<dbReference type="SMART" id="SM00369">
    <property type="entry name" value="LRR_TYP"/>
    <property type="match status" value="3"/>
</dbReference>
<dbReference type="AlphaFoldDB" id="C3ZLM3"/>
<dbReference type="PROSITE" id="PS51450">
    <property type="entry name" value="LRR"/>
    <property type="match status" value="1"/>
</dbReference>
<dbReference type="InterPro" id="IPR032675">
    <property type="entry name" value="LRR_dom_sf"/>
</dbReference>
<dbReference type="EMBL" id="GG666642">
    <property type="protein sequence ID" value="EEN46496.1"/>
    <property type="molecule type" value="Genomic_DNA"/>
</dbReference>
<feature type="signal peptide" evidence="4">
    <location>
        <begin position="1"/>
        <end position="23"/>
    </location>
</feature>